<proteinExistence type="predicted"/>
<keyword evidence="7 14" id="KW-0418">Kinase</keyword>
<dbReference type="PANTHER" id="PTHR45436">
    <property type="entry name" value="SENSOR HISTIDINE KINASE YKOH"/>
    <property type="match status" value="1"/>
</dbReference>
<keyword evidence="9" id="KW-0902">Two-component regulatory system</keyword>
<keyword evidence="10 11" id="KW-0472">Membrane</keyword>
<evidence type="ECO:0000256" key="7">
    <source>
        <dbReference type="ARBA" id="ARBA00022777"/>
    </source>
</evidence>
<gene>
    <name evidence="14" type="ORF">FNM00_00990</name>
</gene>
<dbReference type="Gene3D" id="1.10.287.130">
    <property type="match status" value="1"/>
</dbReference>
<dbReference type="Pfam" id="PF00672">
    <property type="entry name" value="HAMP"/>
    <property type="match status" value="1"/>
</dbReference>
<evidence type="ECO:0000259" key="13">
    <source>
        <dbReference type="PROSITE" id="PS50885"/>
    </source>
</evidence>
<dbReference type="Pfam" id="PF02518">
    <property type="entry name" value="HATPase_c"/>
    <property type="match status" value="1"/>
</dbReference>
<dbReference type="OrthoDB" id="9786919at2"/>
<dbReference type="InterPro" id="IPR050428">
    <property type="entry name" value="TCS_sensor_his_kinase"/>
</dbReference>
<evidence type="ECO:0000256" key="9">
    <source>
        <dbReference type="ARBA" id="ARBA00023012"/>
    </source>
</evidence>
<dbReference type="InterPro" id="IPR003594">
    <property type="entry name" value="HATPase_dom"/>
</dbReference>
<sequence>MTMSSIRARITLGASLIVAVVLVIGAALFLWTLDRTLTSSLADTAERSAEALASGLDEDDGRIAEADDDDLVQLLDEDGTVLAANDEAAGLPAITDPDRDERTIEVDDDRYVVVTASAEDGVLALGVPLDEVEDSVAATRGLLFVAVPLLVLVVAGVTWTTVGRSLRPVETMRSDVSGIGASDLARRVEVPPGRDEIPRLARTMNAMLERLEASARQQRQFVSDASHELRSPIASMRQSAEVLQRHPSADLDLPATVLAETDRLDGLVSAMLVLARSDEHGLALRRQPVDVDDLVLAETTRLRAAGLEVDGSAIAPARIDADRRLLGQVVRNLADNAARHARTAVAFSVSEGDGRATITVDDDGDGIAAADRERVFGRFVRLDEGRARDAGGSGLGLAIVAEVVRAHGGRVGIDDSPLGGARFTVQLPVHPPETPAP</sequence>
<evidence type="ECO:0000256" key="8">
    <source>
        <dbReference type="ARBA" id="ARBA00022989"/>
    </source>
</evidence>
<evidence type="ECO:0000313" key="15">
    <source>
        <dbReference type="Proteomes" id="UP000316988"/>
    </source>
</evidence>
<dbReference type="Gene3D" id="3.30.565.10">
    <property type="entry name" value="Histidine kinase-like ATPase, C-terminal domain"/>
    <property type="match status" value="1"/>
</dbReference>
<dbReference type="InterPro" id="IPR036890">
    <property type="entry name" value="HATPase_C_sf"/>
</dbReference>
<dbReference type="CDD" id="cd00082">
    <property type="entry name" value="HisKA"/>
    <property type="match status" value="1"/>
</dbReference>
<dbReference type="GO" id="GO:0000155">
    <property type="term" value="F:phosphorelay sensor kinase activity"/>
    <property type="evidence" value="ECO:0007669"/>
    <property type="project" value="InterPro"/>
</dbReference>
<dbReference type="InterPro" id="IPR005467">
    <property type="entry name" value="His_kinase_dom"/>
</dbReference>
<keyword evidence="5" id="KW-0808">Transferase</keyword>
<dbReference type="PANTHER" id="PTHR45436:SF5">
    <property type="entry name" value="SENSOR HISTIDINE KINASE TRCS"/>
    <property type="match status" value="1"/>
</dbReference>
<keyword evidence="8 11" id="KW-1133">Transmembrane helix</keyword>
<evidence type="ECO:0000256" key="4">
    <source>
        <dbReference type="ARBA" id="ARBA00022553"/>
    </source>
</evidence>
<dbReference type="SMART" id="SM00304">
    <property type="entry name" value="HAMP"/>
    <property type="match status" value="1"/>
</dbReference>
<protein>
    <recommendedName>
        <fullName evidence="3">histidine kinase</fullName>
        <ecNumber evidence="3">2.7.13.3</ecNumber>
    </recommendedName>
</protein>
<dbReference type="AlphaFoldDB" id="A0A554SPB4"/>
<evidence type="ECO:0000256" key="11">
    <source>
        <dbReference type="SAM" id="Phobius"/>
    </source>
</evidence>
<reference evidence="14 15" key="1">
    <citation type="submission" date="2019-07" db="EMBL/GenBank/DDBJ databases">
        <authorList>
            <person name="Zhao L.H."/>
        </authorList>
    </citation>
    <scope>NUCLEOTIDE SEQUENCE [LARGE SCALE GENOMIC DNA]</scope>
    <source>
        <strain evidence="14 15">Co35</strain>
    </source>
</reference>
<dbReference type="InterPro" id="IPR003660">
    <property type="entry name" value="HAMP_dom"/>
</dbReference>
<dbReference type="PROSITE" id="PS50885">
    <property type="entry name" value="HAMP"/>
    <property type="match status" value="1"/>
</dbReference>
<dbReference type="EC" id="2.7.13.3" evidence="3"/>
<evidence type="ECO:0000256" key="5">
    <source>
        <dbReference type="ARBA" id="ARBA00022679"/>
    </source>
</evidence>
<organism evidence="14 15">
    <name type="scientific">Aeromicrobium piscarium</name>
    <dbReference type="NCBI Taxonomy" id="2590901"/>
    <lineage>
        <taxon>Bacteria</taxon>
        <taxon>Bacillati</taxon>
        <taxon>Actinomycetota</taxon>
        <taxon>Actinomycetes</taxon>
        <taxon>Propionibacteriales</taxon>
        <taxon>Nocardioidaceae</taxon>
        <taxon>Aeromicrobium</taxon>
    </lineage>
</organism>
<dbReference type="InterPro" id="IPR003661">
    <property type="entry name" value="HisK_dim/P_dom"/>
</dbReference>
<dbReference type="CDD" id="cd06225">
    <property type="entry name" value="HAMP"/>
    <property type="match status" value="1"/>
</dbReference>
<dbReference type="Pfam" id="PF00512">
    <property type="entry name" value="HisKA"/>
    <property type="match status" value="1"/>
</dbReference>
<feature type="transmembrane region" description="Helical" evidence="11">
    <location>
        <begin position="142"/>
        <end position="162"/>
    </location>
</feature>
<dbReference type="SUPFAM" id="SSF47384">
    <property type="entry name" value="Homodimeric domain of signal transducing histidine kinase"/>
    <property type="match status" value="1"/>
</dbReference>
<dbReference type="GO" id="GO:0005886">
    <property type="term" value="C:plasma membrane"/>
    <property type="evidence" value="ECO:0007669"/>
    <property type="project" value="UniProtKB-SubCell"/>
</dbReference>
<evidence type="ECO:0000256" key="10">
    <source>
        <dbReference type="ARBA" id="ARBA00023136"/>
    </source>
</evidence>
<dbReference type="PROSITE" id="PS50109">
    <property type="entry name" value="HIS_KIN"/>
    <property type="match status" value="1"/>
</dbReference>
<comment type="catalytic activity">
    <reaction evidence="1">
        <text>ATP + protein L-histidine = ADP + protein N-phospho-L-histidine.</text>
        <dbReference type="EC" id="2.7.13.3"/>
    </reaction>
</comment>
<dbReference type="SUPFAM" id="SSF55874">
    <property type="entry name" value="ATPase domain of HSP90 chaperone/DNA topoisomerase II/histidine kinase"/>
    <property type="match status" value="1"/>
</dbReference>
<evidence type="ECO:0000256" key="2">
    <source>
        <dbReference type="ARBA" id="ARBA00004236"/>
    </source>
</evidence>
<dbReference type="PRINTS" id="PR00344">
    <property type="entry name" value="BCTRLSENSOR"/>
</dbReference>
<feature type="domain" description="Histidine kinase" evidence="12">
    <location>
        <begin position="224"/>
        <end position="431"/>
    </location>
</feature>
<feature type="domain" description="HAMP" evidence="13">
    <location>
        <begin position="163"/>
        <end position="216"/>
    </location>
</feature>
<evidence type="ECO:0000259" key="12">
    <source>
        <dbReference type="PROSITE" id="PS50109"/>
    </source>
</evidence>
<dbReference type="EMBL" id="VLNT01000001">
    <property type="protein sequence ID" value="TSD68203.1"/>
    <property type="molecule type" value="Genomic_DNA"/>
</dbReference>
<dbReference type="SUPFAM" id="SSF158472">
    <property type="entry name" value="HAMP domain-like"/>
    <property type="match status" value="1"/>
</dbReference>
<accession>A0A554SPB4</accession>
<feature type="transmembrane region" description="Helical" evidence="11">
    <location>
        <begin position="12"/>
        <end position="33"/>
    </location>
</feature>
<evidence type="ECO:0000313" key="14">
    <source>
        <dbReference type="EMBL" id="TSD68203.1"/>
    </source>
</evidence>
<comment type="caution">
    <text evidence="14">The sequence shown here is derived from an EMBL/GenBank/DDBJ whole genome shotgun (WGS) entry which is preliminary data.</text>
</comment>
<keyword evidence="6 11" id="KW-0812">Transmembrane</keyword>
<dbReference type="Proteomes" id="UP000316988">
    <property type="component" value="Unassembled WGS sequence"/>
</dbReference>
<keyword evidence="4" id="KW-0597">Phosphoprotein</keyword>
<evidence type="ECO:0000256" key="3">
    <source>
        <dbReference type="ARBA" id="ARBA00012438"/>
    </source>
</evidence>
<dbReference type="InterPro" id="IPR036097">
    <property type="entry name" value="HisK_dim/P_sf"/>
</dbReference>
<comment type="subcellular location">
    <subcellularLocation>
        <location evidence="2">Cell membrane</location>
    </subcellularLocation>
</comment>
<dbReference type="InterPro" id="IPR004358">
    <property type="entry name" value="Sig_transdc_His_kin-like_C"/>
</dbReference>
<keyword evidence="15" id="KW-1185">Reference proteome</keyword>
<dbReference type="SMART" id="SM00388">
    <property type="entry name" value="HisKA"/>
    <property type="match status" value="1"/>
</dbReference>
<name>A0A554SPB4_9ACTN</name>
<evidence type="ECO:0000256" key="6">
    <source>
        <dbReference type="ARBA" id="ARBA00022692"/>
    </source>
</evidence>
<evidence type="ECO:0000256" key="1">
    <source>
        <dbReference type="ARBA" id="ARBA00000085"/>
    </source>
</evidence>
<dbReference type="SMART" id="SM00387">
    <property type="entry name" value="HATPase_c"/>
    <property type="match status" value="1"/>
</dbReference>